<dbReference type="Proteomes" id="UP000318102">
    <property type="component" value="Unassembled WGS sequence"/>
</dbReference>
<proteinExistence type="predicted"/>
<name>A0A559IHR0_9BACL</name>
<reference evidence="1 2" key="1">
    <citation type="submission" date="2019-07" db="EMBL/GenBank/DDBJ databases">
        <authorList>
            <person name="Kim J."/>
        </authorList>
    </citation>
    <scope>NUCLEOTIDE SEQUENCE [LARGE SCALE GENOMIC DNA]</scope>
    <source>
        <strain evidence="1 2">N4</strain>
    </source>
</reference>
<dbReference type="OrthoDB" id="2624347at2"/>
<dbReference type="RefSeq" id="WP_144994011.1">
    <property type="nucleotide sequence ID" value="NZ_VNJK01000004.1"/>
</dbReference>
<evidence type="ECO:0000313" key="1">
    <source>
        <dbReference type="EMBL" id="TVX87178.1"/>
    </source>
</evidence>
<organism evidence="1 2">
    <name type="scientific">Paenibacillus agilis</name>
    <dbReference type="NCBI Taxonomy" id="3020863"/>
    <lineage>
        <taxon>Bacteria</taxon>
        <taxon>Bacillati</taxon>
        <taxon>Bacillota</taxon>
        <taxon>Bacilli</taxon>
        <taxon>Bacillales</taxon>
        <taxon>Paenibacillaceae</taxon>
        <taxon>Paenibacillus</taxon>
    </lineage>
</organism>
<accession>A0A559IHR0</accession>
<sequence length="97" mass="11081">MKPEDKVNEIIVHMAHTHNQMAKILQAKRQVAVRMSQLVHAVPDELPQIEHISEVKVQSGQVTRCLIDYMVSIADLEDAMAEQLKLVLKDLQEPEEE</sequence>
<dbReference type="EMBL" id="VNJK01000004">
    <property type="protein sequence ID" value="TVX87178.1"/>
    <property type="molecule type" value="Genomic_DNA"/>
</dbReference>
<keyword evidence="2" id="KW-1185">Reference proteome</keyword>
<evidence type="ECO:0000313" key="2">
    <source>
        <dbReference type="Proteomes" id="UP000318102"/>
    </source>
</evidence>
<comment type="caution">
    <text evidence="1">The sequence shown here is derived from an EMBL/GenBank/DDBJ whole genome shotgun (WGS) entry which is preliminary data.</text>
</comment>
<gene>
    <name evidence="1" type="ORF">FPZ44_22080</name>
</gene>
<protein>
    <submittedName>
        <fullName evidence="1">Nucleoside-diphosphate sugar epimerase</fullName>
    </submittedName>
</protein>
<dbReference type="AlphaFoldDB" id="A0A559IHR0"/>